<comment type="similarity">
    <text evidence="1">Belongs to the peptidase U62 family.</text>
</comment>
<feature type="domain" description="Metalloprotease TldD/E C-terminal" evidence="2">
    <location>
        <begin position="11"/>
        <end position="182"/>
    </location>
</feature>
<dbReference type="SUPFAM" id="SSF111283">
    <property type="entry name" value="Putative modulator of DNA gyrase, PmbA/TldD"/>
    <property type="match status" value="1"/>
</dbReference>
<dbReference type="PANTHER" id="PTHR30624:SF10">
    <property type="entry name" value="CONSERVED PROTEIN"/>
    <property type="match status" value="1"/>
</dbReference>
<feature type="non-terminal residue" evidence="3">
    <location>
        <position position="1"/>
    </location>
</feature>
<dbReference type="AlphaFoldDB" id="T0YTN6"/>
<dbReference type="EMBL" id="AUZZ01009008">
    <property type="protein sequence ID" value="EQD35232.1"/>
    <property type="molecule type" value="Genomic_DNA"/>
</dbReference>
<organism evidence="3">
    <name type="scientific">mine drainage metagenome</name>
    <dbReference type="NCBI Taxonomy" id="410659"/>
    <lineage>
        <taxon>unclassified sequences</taxon>
        <taxon>metagenomes</taxon>
        <taxon>ecological metagenomes</taxon>
    </lineage>
</organism>
<dbReference type="InterPro" id="IPR036059">
    <property type="entry name" value="TldD/PmbA_sf"/>
</dbReference>
<dbReference type="InterPro" id="IPR045569">
    <property type="entry name" value="Metalloprtase-TldD/E_C"/>
</dbReference>
<accession>T0YTN6</accession>
<dbReference type="GO" id="GO:0006508">
    <property type="term" value="P:proteolysis"/>
    <property type="evidence" value="ECO:0007669"/>
    <property type="project" value="InterPro"/>
</dbReference>
<dbReference type="InterPro" id="IPR051463">
    <property type="entry name" value="Peptidase_U62_metallo"/>
</dbReference>
<evidence type="ECO:0000313" key="3">
    <source>
        <dbReference type="EMBL" id="EQD35232.1"/>
    </source>
</evidence>
<evidence type="ECO:0000259" key="2">
    <source>
        <dbReference type="Pfam" id="PF19289"/>
    </source>
</evidence>
<evidence type="ECO:0000256" key="1">
    <source>
        <dbReference type="ARBA" id="ARBA00005836"/>
    </source>
</evidence>
<feature type="non-terminal residue" evidence="3">
    <location>
        <position position="188"/>
    </location>
</feature>
<dbReference type="GO" id="GO:0005829">
    <property type="term" value="C:cytosol"/>
    <property type="evidence" value="ECO:0007669"/>
    <property type="project" value="TreeGrafter"/>
</dbReference>
<comment type="caution">
    <text evidence="3">The sequence shown here is derived from an EMBL/GenBank/DDBJ whole genome shotgun (WGS) entry which is preliminary data.</text>
</comment>
<proteinExistence type="inferred from homology"/>
<dbReference type="GO" id="GO:0008237">
    <property type="term" value="F:metallopeptidase activity"/>
    <property type="evidence" value="ECO:0007669"/>
    <property type="project" value="InterPro"/>
</dbReference>
<reference evidence="3" key="2">
    <citation type="journal article" date="2014" name="ISME J.">
        <title>Microbial stratification in low pH oxic and suboxic macroscopic growths along an acid mine drainage.</title>
        <authorList>
            <person name="Mendez-Garcia C."/>
            <person name="Mesa V."/>
            <person name="Sprenger R.R."/>
            <person name="Richter M."/>
            <person name="Diez M.S."/>
            <person name="Solano J."/>
            <person name="Bargiela R."/>
            <person name="Golyshina O.V."/>
            <person name="Manteca A."/>
            <person name="Ramos J.L."/>
            <person name="Gallego J.R."/>
            <person name="Llorente I."/>
            <person name="Martins Dos Santos V.A."/>
            <person name="Jensen O.N."/>
            <person name="Pelaez A.I."/>
            <person name="Sanchez J."/>
            <person name="Ferrer M."/>
        </authorList>
    </citation>
    <scope>NUCLEOTIDE SEQUENCE</scope>
</reference>
<protein>
    <submittedName>
        <fullName evidence="3">TldD/PmbA family protein</fullName>
    </submittedName>
</protein>
<sequence>ELDRVLGYEAGYAGTSFLYPRDRGSLRYGSEQMTIEADATIPGGLGTFPWDDEGVPGQRYPLVKEGRLVSFLSSRSSAGELGLSRSGGTARADGWARTPLVRMTNVNLPPGSRSVPDLLSEVRQGIYLETNRSWSIDDKRLNFQFGTEVGRLIRQGELRGYVRNPLYSGITPEFWGSLEARADASSWH</sequence>
<dbReference type="Pfam" id="PF19289">
    <property type="entry name" value="PmbA_TldD_3rd"/>
    <property type="match status" value="1"/>
</dbReference>
<dbReference type="PANTHER" id="PTHR30624">
    <property type="entry name" value="UNCHARACTERIZED PROTEIN TLDD AND PMBA"/>
    <property type="match status" value="1"/>
</dbReference>
<gene>
    <name evidence="3" type="ORF">B2A_12488</name>
</gene>
<name>T0YTN6_9ZZZZ</name>
<reference evidence="3" key="1">
    <citation type="submission" date="2013-08" db="EMBL/GenBank/DDBJ databases">
        <authorList>
            <person name="Mendez C."/>
            <person name="Richter M."/>
            <person name="Ferrer M."/>
            <person name="Sanchez J."/>
        </authorList>
    </citation>
    <scope>NUCLEOTIDE SEQUENCE</scope>
</reference>